<dbReference type="EMBL" id="ABJB010351713">
    <property type="status" value="NOT_ANNOTATED_CDS"/>
    <property type="molecule type" value="Genomic_DNA"/>
</dbReference>
<keyword evidence="3" id="KW-1185">Reference proteome</keyword>
<dbReference type="VEuPathDB" id="VectorBase:ISCW024189"/>
<dbReference type="EMBL" id="DS669132">
    <property type="protein sequence ID" value="EEC03476.1"/>
    <property type="molecule type" value="Genomic_DNA"/>
</dbReference>
<evidence type="ECO:0000313" key="3">
    <source>
        <dbReference type="Proteomes" id="UP000001555"/>
    </source>
</evidence>
<gene>
    <name evidence="1" type="ORF">IscW_ISCW024189</name>
</gene>
<organism>
    <name type="scientific">Ixodes scapularis</name>
    <name type="common">Black-legged tick</name>
    <name type="synonym">Deer tick</name>
    <dbReference type="NCBI Taxonomy" id="6945"/>
    <lineage>
        <taxon>Eukaryota</taxon>
        <taxon>Metazoa</taxon>
        <taxon>Ecdysozoa</taxon>
        <taxon>Arthropoda</taxon>
        <taxon>Chelicerata</taxon>
        <taxon>Arachnida</taxon>
        <taxon>Acari</taxon>
        <taxon>Parasitiformes</taxon>
        <taxon>Ixodida</taxon>
        <taxon>Ixodoidea</taxon>
        <taxon>Ixodidae</taxon>
        <taxon>Ixodinae</taxon>
        <taxon>Ixodes</taxon>
    </lineage>
</organism>
<dbReference type="Proteomes" id="UP000001555">
    <property type="component" value="Unassembled WGS sequence"/>
</dbReference>
<dbReference type="AlphaFoldDB" id="B7PA54"/>
<dbReference type="HOGENOM" id="CLU_1733507_0_0_1"/>
<dbReference type="PaxDb" id="6945-B7PA54"/>
<sequence length="151" mass="16890">MLRLRIGFCLQILPSPATKRPPLACTDYTHLGNDGYRSGLTEFRKGSIGEYKHSLQASIISSSAIRIVEHAPKGNSMNWLHKASFEEATDCVMRPWNAKPWKALSQFDEDGTVAAQTKLPSESLMHPRFPIWHFDCSGLTFIGAVHSCYPL</sequence>
<name>B7PA54_IXOSC</name>
<evidence type="ECO:0000313" key="1">
    <source>
        <dbReference type="EMBL" id="EEC03476.1"/>
    </source>
</evidence>
<dbReference type="EnsemblMetazoa" id="ISCW024189-RA">
    <property type="protein sequence ID" value="ISCW024189-PA"/>
    <property type="gene ID" value="ISCW024189"/>
</dbReference>
<proteinExistence type="predicted"/>
<protein>
    <submittedName>
        <fullName evidence="1 2">Uncharacterized protein</fullName>
    </submittedName>
</protein>
<reference evidence="2" key="2">
    <citation type="submission" date="2020-05" db="UniProtKB">
        <authorList>
            <consortium name="EnsemblMetazoa"/>
        </authorList>
    </citation>
    <scope>IDENTIFICATION</scope>
    <source>
        <strain evidence="2">wikel</strain>
    </source>
</reference>
<reference evidence="1 3" key="1">
    <citation type="submission" date="2008-03" db="EMBL/GenBank/DDBJ databases">
        <title>Annotation of Ixodes scapularis.</title>
        <authorList>
            <consortium name="Ixodes scapularis Genome Project Consortium"/>
            <person name="Caler E."/>
            <person name="Hannick L.I."/>
            <person name="Bidwell S."/>
            <person name="Joardar V."/>
            <person name="Thiagarajan M."/>
            <person name="Amedeo P."/>
            <person name="Galinsky K.J."/>
            <person name="Schobel S."/>
            <person name="Inman J."/>
            <person name="Hostetler J."/>
            <person name="Miller J."/>
            <person name="Hammond M."/>
            <person name="Megy K."/>
            <person name="Lawson D."/>
            <person name="Kodira C."/>
            <person name="Sutton G."/>
            <person name="Meyer J."/>
            <person name="Hill C.A."/>
            <person name="Birren B."/>
            <person name="Nene V."/>
            <person name="Collins F."/>
            <person name="Alarcon-Chaidez F."/>
            <person name="Wikel S."/>
            <person name="Strausberg R."/>
        </authorList>
    </citation>
    <scope>NUCLEOTIDE SEQUENCE [LARGE SCALE GENOMIC DNA]</scope>
    <source>
        <strain evidence="3">Wikel</strain>
        <strain evidence="1">Wikel colony</strain>
    </source>
</reference>
<evidence type="ECO:0000313" key="2">
    <source>
        <dbReference type="EnsemblMetazoa" id="ISCW024189-PA"/>
    </source>
</evidence>
<accession>B7PA54</accession>
<dbReference type="InParanoid" id="B7PA54"/>